<name>A0A656HFK0_THINJ</name>
<dbReference type="InterPro" id="IPR050763">
    <property type="entry name" value="ABC_transporter_ATP-binding"/>
</dbReference>
<dbReference type="Gene3D" id="3.40.50.300">
    <property type="entry name" value="P-loop containing nucleotide triphosphate hydrolases"/>
    <property type="match status" value="1"/>
</dbReference>
<dbReference type="OrthoDB" id="5560252at2"/>
<dbReference type="PANTHER" id="PTHR42711:SF5">
    <property type="entry name" value="ABC TRANSPORTER ATP-BINDING PROTEIN NATA"/>
    <property type="match status" value="1"/>
</dbReference>
<dbReference type="Proteomes" id="UP000005317">
    <property type="component" value="Unassembled WGS sequence"/>
</dbReference>
<organism evidence="7 8">
    <name type="scientific">Thiothrix nivea (strain ATCC 35100 / DSM 5205 / JP2)</name>
    <dbReference type="NCBI Taxonomy" id="870187"/>
    <lineage>
        <taxon>Bacteria</taxon>
        <taxon>Pseudomonadati</taxon>
        <taxon>Pseudomonadota</taxon>
        <taxon>Gammaproteobacteria</taxon>
        <taxon>Thiotrichales</taxon>
        <taxon>Thiotrichaceae</taxon>
        <taxon>Thiothrix</taxon>
    </lineage>
</organism>
<sequence length="250" mass="27625">MINHQDRLITATGLSRDYGDHRAVINLDVELRKGEVLGLLGPNGAGKSTTMQMLTGNLAPTAGEIHINDVDLLDEPRKAKQQIGYLPEQPPVYRDLTVSEYLHYCARLRNVPAAQRQGSVERASERCGLKDVGKRLIGNLSKGYRQRVGIAQAILHNPAVVILDEPTVGLDPIQIREIRSLIRELGQEHGIILSTHILPEVQAVCDRVQILNRGKTVFNNTLEGVESLEQVFFDLIFREAGEGQTEEAAA</sequence>
<evidence type="ECO:0000256" key="2">
    <source>
        <dbReference type="ARBA" id="ARBA00022448"/>
    </source>
</evidence>
<dbReference type="RefSeq" id="WP_002708209.1">
    <property type="nucleotide sequence ID" value="NZ_JH651384.1"/>
</dbReference>
<evidence type="ECO:0000259" key="6">
    <source>
        <dbReference type="PROSITE" id="PS50893"/>
    </source>
</evidence>
<dbReference type="EMBL" id="JH651384">
    <property type="protein sequence ID" value="EIJ34276.1"/>
    <property type="molecule type" value="Genomic_DNA"/>
</dbReference>
<dbReference type="InterPro" id="IPR003593">
    <property type="entry name" value="AAA+_ATPase"/>
</dbReference>
<reference evidence="8" key="1">
    <citation type="journal article" date="2011" name="Stand. Genomic Sci.">
        <title>Genome sequence of the filamentous, gliding Thiothrix nivea neotype strain (JP2(T)).</title>
        <authorList>
            <person name="Lapidus A."/>
            <person name="Nolan M."/>
            <person name="Lucas S."/>
            <person name="Glavina Del Rio T."/>
            <person name="Tice H."/>
            <person name="Cheng J.F."/>
            <person name="Tapia R."/>
            <person name="Han C."/>
            <person name="Goodwin L."/>
            <person name="Pitluck S."/>
            <person name="Liolios K."/>
            <person name="Pagani I."/>
            <person name="Ivanova N."/>
            <person name="Huntemann M."/>
            <person name="Mavromatis K."/>
            <person name="Mikhailova N."/>
            <person name="Pati A."/>
            <person name="Chen A."/>
            <person name="Palaniappan K."/>
            <person name="Land M."/>
            <person name="Brambilla E.M."/>
            <person name="Rohde M."/>
            <person name="Abt B."/>
            <person name="Verbarg S."/>
            <person name="Goker M."/>
            <person name="Bristow J."/>
            <person name="Eisen J.A."/>
            <person name="Markowitz V."/>
            <person name="Hugenholtz P."/>
            <person name="Kyrpides N.C."/>
            <person name="Klenk H.P."/>
            <person name="Woyke T."/>
        </authorList>
    </citation>
    <scope>NUCLEOTIDE SEQUENCE [LARGE SCALE GENOMIC DNA]</scope>
    <source>
        <strain evidence="8">ATCC 35100 / DSM 5205 / JP2</strain>
    </source>
</reference>
<dbReference type="GO" id="GO:0005524">
    <property type="term" value="F:ATP binding"/>
    <property type="evidence" value="ECO:0007669"/>
    <property type="project" value="UniProtKB-KW"/>
</dbReference>
<evidence type="ECO:0000256" key="3">
    <source>
        <dbReference type="ARBA" id="ARBA00022458"/>
    </source>
</evidence>
<proteinExistence type="inferred from homology"/>
<comment type="similarity">
    <text evidence="1">Belongs to the ABC transporter superfamily.</text>
</comment>
<dbReference type="InterPro" id="IPR003439">
    <property type="entry name" value="ABC_transporter-like_ATP-bd"/>
</dbReference>
<gene>
    <name evidence="7" type="ORF">Thini_1693</name>
</gene>
<keyword evidence="4" id="KW-0547">Nucleotide-binding</keyword>
<evidence type="ECO:0000313" key="8">
    <source>
        <dbReference type="Proteomes" id="UP000005317"/>
    </source>
</evidence>
<dbReference type="PROSITE" id="PS50893">
    <property type="entry name" value="ABC_TRANSPORTER_2"/>
    <property type="match status" value="1"/>
</dbReference>
<dbReference type="GO" id="GO:0016887">
    <property type="term" value="F:ATP hydrolysis activity"/>
    <property type="evidence" value="ECO:0007669"/>
    <property type="project" value="InterPro"/>
</dbReference>
<evidence type="ECO:0000256" key="4">
    <source>
        <dbReference type="ARBA" id="ARBA00022741"/>
    </source>
</evidence>
<dbReference type="AlphaFoldDB" id="A0A656HFK0"/>
<evidence type="ECO:0000256" key="5">
    <source>
        <dbReference type="ARBA" id="ARBA00022840"/>
    </source>
</evidence>
<protein>
    <submittedName>
        <fullName evidence="7">ABC transporter related protein</fullName>
    </submittedName>
</protein>
<dbReference type="PANTHER" id="PTHR42711">
    <property type="entry name" value="ABC TRANSPORTER ATP-BINDING PROTEIN"/>
    <property type="match status" value="1"/>
</dbReference>
<dbReference type="Pfam" id="PF00005">
    <property type="entry name" value="ABC_tran"/>
    <property type="match status" value="1"/>
</dbReference>
<keyword evidence="2" id="KW-0813">Transport</keyword>
<feature type="domain" description="ABC transporter" evidence="6">
    <location>
        <begin position="9"/>
        <end position="238"/>
    </location>
</feature>
<dbReference type="SUPFAM" id="SSF52540">
    <property type="entry name" value="P-loop containing nucleoside triphosphate hydrolases"/>
    <property type="match status" value="1"/>
</dbReference>
<evidence type="ECO:0000313" key="7">
    <source>
        <dbReference type="EMBL" id="EIJ34276.1"/>
    </source>
</evidence>
<dbReference type="InterPro" id="IPR027417">
    <property type="entry name" value="P-loop_NTPase"/>
</dbReference>
<keyword evidence="5" id="KW-0067">ATP-binding</keyword>
<evidence type="ECO:0000256" key="1">
    <source>
        <dbReference type="ARBA" id="ARBA00005417"/>
    </source>
</evidence>
<keyword evidence="3" id="KW-0536">Nodulation</keyword>
<keyword evidence="8" id="KW-1185">Reference proteome</keyword>
<dbReference type="SMART" id="SM00382">
    <property type="entry name" value="AAA"/>
    <property type="match status" value="1"/>
</dbReference>
<dbReference type="CDD" id="cd03230">
    <property type="entry name" value="ABC_DR_subfamily_A"/>
    <property type="match status" value="1"/>
</dbReference>
<accession>A0A656HFK0</accession>